<dbReference type="OrthoDB" id="10353492at2759"/>
<evidence type="ECO:0000313" key="3">
    <source>
        <dbReference type="Proteomes" id="UP000054337"/>
    </source>
</evidence>
<evidence type="ECO:0000313" key="2">
    <source>
        <dbReference type="EMBL" id="EUN23516.1"/>
    </source>
</evidence>
<keyword evidence="3" id="KW-1185">Reference proteome</keyword>
<dbReference type="Proteomes" id="UP000054337">
    <property type="component" value="Unassembled WGS sequence"/>
</dbReference>
<accession>W7E5X0</accession>
<evidence type="ECO:0000256" key="1">
    <source>
        <dbReference type="SAM" id="MobiDB-lite"/>
    </source>
</evidence>
<gene>
    <name evidence="2" type="ORF">COCVIDRAFT_40813</name>
</gene>
<dbReference type="EMBL" id="KI968785">
    <property type="protein sequence ID" value="EUN23516.1"/>
    <property type="molecule type" value="Genomic_DNA"/>
</dbReference>
<reference evidence="2 3" key="1">
    <citation type="journal article" date="2013" name="PLoS Genet.">
        <title>Comparative genome structure, secondary metabolite, and effector coding capacity across Cochliobolus pathogens.</title>
        <authorList>
            <person name="Condon B.J."/>
            <person name="Leng Y."/>
            <person name="Wu D."/>
            <person name="Bushley K.E."/>
            <person name="Ohm R.A."/>
            <person name="Otillar R."/>
            <person name="Martin J."/>
            <person name="Schackwitz W."/>
            <person name="Grimwood J."/>
            <person name="MohdZainudin N."/>
            <person name="Xue C."/>
            <person name="Wang R."/>
            <person name="Manning V.A."/>
            <person name="Dhillon B."/>
            <person name="Tu Z.J."/>
            <person name="Steffenson B.J."/>
            <person name="Salamov A."/>
            <person name="Sun H."/>
            <person name="Lowry S."/>
            <person name="LaButti K."/>
            <person name="Han J."/>
            <person name="Copeland A."/>
            <person name="Lindquist E."/>
            <person name="Barry K."/>
            <person name="Schmutz J."/>
            <person name="Baker S.E."/>
            <person name="Ciuffetti L.M."/>
            <person name="Grigoriev I.V."/>
            <person name="Zhong S."/>
            <person name="Turgeon B.G."/>
        </authorList>
    </citation>
    <scope>NUCLEOTIDE SEQUENCE [LARGE SCALE GENOMIC DNA]</scope>
    <source>
        <strain evidence="2 3">FI3</strain>
    </source>
</reference>
<feature type="compositionally biased region" description="Polar residues" evidence="1">
    <location>
        <begin position="84"/>
        <end position="95"/>
    </location>
</feature>
<feature type="region of interest" description="Disordered" evidence="1">
    <location>
        <begin position="22"/>
        <end position="101"/>
    </location>
</feature>
<name>W7E5X0_BIPV3</name>
<dbReference type="HOGENOM" id="CLU_2454399_0_0_1"/>
<proteinExistence type="predicted"/>
<sequence>MALHAIVVLTASLRDAKRRDWHRNAQLTAQTTRTRDERKEKKRKERKVESERAAQSWFFPSEDIGGKKNTNENESRGYEWPTRKTPSSTAPQRHTLNVCEY</sequence>
<dbReference type="AlphaFoldDB" id="W7E5X0"/>
<dbReference type="GeneID" id="26256984"/>
<feature type="compositionally biased region" description="Basic and acidic residues" evidence="1">
    <location>
        <begin position="64"/>
        <end position="77"/>
    </location>
</feature>
<dbReference type="RefSeq" id="XP_014553098.1">
    <property type="nucleotide sequence ID" value="XM_014697612.1"/>
</dbReference>
<organism evidence="2 3">
    <name type="scientific">Bipolaris victoriae (strain FI3)</name>
    <name type="common">Victoria blight of oats agent</name>
    <name type="synonym">Cochliobolus victoriae</name>
    <dbReference type="NCBI Taxonomy" id="930091"/>
    <lineage>
        <taxon>Eukaryota</taxon>
        <taxon>Fungi</taxon>
        <taxon>Dikarya</taxon>
        <taxon>Ascomycota</taxon>
        <taxon>Pezizomycotina</taxon>
        <taxon>Dothideomycetes</taxon>
        <taxon>Pleosporomycetidae</taxon>
        <taxon>Pleosporales</taxon>
        <taxon>Pleosporineae</taxon>
        <taxon>Pleosporaceae</taxon>
        <taxon>Bipolaris</taxon>
    </lineage>
</organism>
<protein>
    <submittedName>
        <fullName evidence="2">Uncharacterized protein</fullName>
    </submittedName>
</protein>